<name>A0A176W045_MARPO</name>
<gene>
    <name evidence="1" type="ORF">AXG93_131s1190</name>
</gene>
<organism evidence="1 2">
    <name type="scientific">Marchantia polymorpha subsp. ruderalis</name>
    <dbReference type="NCBI Taxonomy" id="1480154"/>
    <lineage>
        <taxon>Eukaryota</taxon>
        <taxon>Viridiplantae</taxon>
        <taxon>Streptophyta</taxon>
        <taxon>Embryophyta</taxon>
        <taxon>Marchantiophyta</taxon>
        <taxon>Marchantiopsida</taxon>
        <taxon>Marchantiidae</taxon>
        <taxon>Marchantiales</taxon>
        <taxon>Marchantiaceae</taxon>
        <taxon>Marchantia</taxon>
    </lineage>
</organism>
<evidence type="ECO:0000313" key="1">
    <source>
        <dbReference type="EMBL" id="OAE26409.1"/>
    </source>
</evidence>
<evidence type="ECO:0000313" key="2">
    <source>
        <dbReference type="Proteomes" id="UP000077202"/>
    </source>
</evidence>
<keyword evidence="2" id="KW-1185">Reference proteome</keyword>
<sequence>MLEDRAREMANCWPGTLFSRTSAIAILAAAVFMMETGRRLTVANSANQSARVQQRDQMLLQALVLRRTGGDFRSAKGREDYRKHHAPAVDEPARARSGALVGARYRSGDESSIRLEACERIASMNHPYYTSATPGSNPPLYRGQKRVLRYAIGKVPLTNVDFGTRDLLSCQNRNSSRSVNGLEDYR</sequence>
<dbReference type="AlphaFoldDB" id="A0A176W045"/>
<protein>
    <submittedName>
        <fullName evidence="1">Uncharacterized protein</fullName>
    </submittedName>
</protein>
<proteinExistence type="predicted"/>
<comment type="caution">
    <text evidence="1">The sequence shown here is derived from an EMBL/GenBank/DDBJ whole genome shotgun (WGS) entry which is preliminary data.</text>
</comment>
<reference evidence="1" key="1">
    <citation type="submission" date="2016-03" db="EMBL/GenBank/DDBJ databases">
        <title>Mechanisms controlling the formation of the plant cell surface in tip-growing cells are functionally conserved among land plants.</title>
        <authorList>
            <person name="Honkanen S."/>
            <person name="Jones V.A."/>
            <person name="Morieri G."/>
            <person name="Champion C."/>
            <person name="Hetherington A.J."/>
            <person name="Kelly S."/>
            <person name="Saint-Marcoux D."/>
            <person name="Proust H."/>
            <person name="Prescott H."/>
            <person name="Dolan L."/>
        </authorList>
    </citation>
    <scope>NUCLEOTIDE SEQUENCE [LARGE SCALE GENOMIC DNA]</scope>
    <source>
        <tissue evidence="1">Whole gametophyte</tissue>
    </source>
</reference>
<accession>A0A176W045</accession>
<dbReference type="EMBL" id="LVLJ01002188">
    <property type="protein sequence ID" value="OAE26409.1"/>
    <property type="molecule type" value="Genomic_DNA"/>
</dbReference>
<dbReference type="Proteomes" id="UP000077202">
    <property type="component" value="Unassembled WGS sequence"/>
</dbReference>